<dbReference type="EMBL" id="LAZR01064572">
    <property type="protein sequence ID" value="KKK57269.1"/>
    <property type="molecule type" value="Genomic_DNA"/>
</dbReference>
<gene>
    <name evidence="1" type="ORF">LCGC14_3056160</name>
</gene>
<name>A0A0F8YT25_9ZZZZ</name>
<proteinExistence type="predicted"/>
<sequence>MVTTVIGGLGSDTFNVAGEVTETIYAAELEGRSSVINHGVRSNDPGYNGLLAGGIDLNVAGGSGDPGDTVGKVVIQQSGGATIVGEDVDPGSGTYVDSDHSQLAGVTRGVLENLTETARDLTFYLEDDIVISKWEIFIRRLNNLEDKFKDFL</sequence>
<evidence type="ECO:0000313" key="1">
    <source>
        <dbReference type="EMBL" id="KKK57269.1"/>
    </source>
</evidence>
<protein>
    <submittedName>
        <fullName evidence="1">Uncharacterized protein</fullName>
    </submittedName>
</protein>
<dbReference type="AlphaFoldDB" id="A0A0F8YT25"/>
<reference evidence="1" key="1">
    <citation type="journal article" date="2015" name="Nature">
        <title>Complex archaea that bridge the gap between prokaryotes and eukaryotes.</title>
        <authorList>
            <person name="Spang A."/>
            <person name="Saw J.H."/>
            <person name="Jorgensen S.L."/>
            <person name="Zaremba-Niedzwiedzka K."/>
            <person name="Martijn J."/>
            <person name="Lind A.E."/>
            <person name="van Eijk R."/>
            <person name="Schleper C."/>
            <person name="Guy L."/>
            <person name="Ettema T.J."/>
        </authorList>
    </citation>
    <scope>NUCLEOTIDE SEQUENCE</scope>
</reference>
<comment type="caution">
    <text evidence="1">The sequence shown here is derived from an EMBL/GenBank/DDBJ whole genome shotgun (WGS) entry which is preliminary data.</text>
</comment>
<accession>A0A0F8YT25</accession>
<organism evidence="1">
    <name type="scientific">marine sediment metagenome</name>
    <dbReference type="NCBI Taxonomy" id="412755"/>
    <lineage>
        <taxon>unclassified sequences</taxon>
        <taxon>metagenomes</taxon>
        <taxon>ecological metagenomes</taxon>
    </lineage>
</organism>